<gene>
    <name evidence="1" type="ORF">LTS18_009004</name>
</gene>
<dbReference type="Proteomes" id="UP001186974">
    <property type="component" value="Unassembled WGS sequence"/>
</dbReference>
<reference evidence="1" key="1">
    <citation type="submission" date="2024-09" db="EMBL/GenBank/DDBJ databases">
        <title>Black Yeasts Isolated from many extreme environments.</title>
        <authorList>
            <person name="Coleine C."/>
            <person name="Stajich J.E."/>
            <person name="Selbmann L."/>
        </authorList>
    </citation>
    <scope>NUCLEOTIDE SEQUENCE</scope>
    <source>
        <strain evidence="1">CCFEE 5737</strain>
    </source>
</reference>
<protein>
    <submittedName>
        <fullName evidence="1">Uncharacterized protein</fullName>
    </submittedName>
</protein>
<accession>A0ACC3DMK1</accession>
<keyword evidence="2" id="KW-1185">Reference proteome</keyword>
<evidence type="ECO:0000313" key="2">
    <source>
        <dbReference type="Proteomes" id="UP001186974"/>
    </source>
</evidence>
<comment type="caution">
    <text evidence="1">The sequence shown here is derived from an EMBL/GenBank/DDBJ whole genome shotgun (WGS) entry which is preliminary data.</text>
</comment>
<sequence length="356" mass="39061">MIALAKNKGYQYIDDRKSFDGLKVGSAVELPLLGLIANTDVPYEVDRQHEDGIYPSLAEMAETALKALSAATKDSDKGFFIMIEGSRIDHAGHANDPLAQVHEVLAYDKAVATVLEFLEKDSVPGVMVSTSDHETGGLAAARQLHAAYPDYLWYPGVLANGSQSAERLAHNYHENLLDKPKSDQKSFVTSQLEEALGIYDYSDDEVKLLLEQPDIAAYMFADIVSRRAQTGWSTHGHSGKSCFTQCSSLMLILFPAADVNIYASSAKAAKDLVGNHENTEVGDFLRNYLDVDVDAITKELKQKGTQFDTKGADGKTVSWMGKVPATEERLDGQDHLEHYAGDHKRHKRHVGCDCGL</sequence>
<dbReference type="EMBL" id="JAWDJW010002404">
    <property type="protein sequence ID" value="KAK3077886.1"/>
    <property type="molecule type" value="Genomic_DNA"/>
</dbReference>
<organism evidence="1 2">
    <name type="scientific">Coniosporium uncinatum</name>
    <dbReference type="NCBI Taxonomy" id="93489"/>
    <lineage>
        <taxon>Eukaryota</taxon>
        <taxon>Fungi</taxon>
        <taxon>Dikarya</taxon>
        <taxon>Ascomycota</taxon>
        <taxon>Pezizomycotina</taxon>
        <taxon>Dothideomycetes</taxon>
        <taxon>Dothideomycetes incertae sedis</taxon>
        <taxon>Coniosporium</taxon>
    </lineage>
</organism>
<proteinExistence type="predicted"/>
<name>A0ACC3DMK1_9PEZI</name>
<evidence type="ECO:0000313" key="1">
    <source>
        <dbReference type="EMBL" id="KAK3077886.1"/>
    </source>
</evidence>